<dbReference type="PROSITE" id="PS50002">
    <property type="entry name" value="SH3"/>
    <property type="match status" value="1"/>
</dbReference>
<evidence type="ECO:0000256" key="4">
    <source>
        <dbReference type="ARBA" id="ARBA00022475"/>
    </source>
</evidence>
<dbReference type="InterPro" id="IPR039688">
    <property type="entry name" value="STAC1/2/3"/>
</dbReference>
<gene>
    <name evidence="12" type="ORF">B4U80_09535</name>
</gene>
<dbReference type="VEuPathDB" id="VectorBase:LDEU005866"/>
<organism evidence="12 13">
    <name type="scientific">Leptotrombidium deliense</name>
    <dbReference type="NCBI Taxonomy" id="299467"/>
    <lineage>
        <taxon>Eukaryota</taxon>
        <taxon>Metazoa</taxon>
        <taxon>Ecdysozoa</taxon>
        <taxon>Arthropoda</taxon>
        <taxon>Chelicerata</taxon>
        <taxon>Arachnida</taxon>
        <taxon>Acari</taxon>
        <taxon>Acariformes</taxon>
        <taxon>Trombidiformes</taxon>
        <taxon>Prostigmata</taxon>
        <taxon>Anystina</taxon>
        <taxon>Parasitengona</taxon>
        <taxon>Trombiculoidea</taxon>
        <taxon>Trombiculidae</taxon>
        <taxon>Leptotrombidium</taxon>
    </lineage>
</organism>
<dbReference type="EMBL" id="NCKV01002988">
    <property type="protein sequence ID" value="RWS26174.1"/>
    <property type="molecule type" value="Genomic_DNA"/>
</dbReference>
<evidence type="ECO:0000256" key="9">
    <source>
        <dbReference type="PROSITE-ProRule" id="PRU00192"/>
    </source>
</evidence>
<name>A0A443SF74_9ACAR</name>
<protein>
    <recommendedName>
        <fullName evidence="11">SH3 domain-containing protein</fullName>
    </recommendedName>
</protein>
<reference evidence="12 13" key="1">
    <citation type="journal article" date="2018" name="Gigascience">
        <title>Genomes of trombidid mites reveal novel predicted allergens and laterally-transferred genes associated with secondary metabolism.</title>
        <authorList>
            <person name="Dong X."/>
            <person name="Chaisiri K."/>
            <person name="Xia D."/>
            <person name="Armstrong S.D."/>
            <person name="Fang Y."/>
            <person name="Donnelly M.J."/>
            <person name="Kadowaki T."/>
            <person name="McGarry J.W."/>
            <person name="Darby A.C."/>
            <person name="Makepeace B.L."/>
        </authorList>
    </citation>
    <scope>NUCLEOTIDE SEQUENCE [LARGE SCALE GENOMIC DNA]</scope>
    <source>
        <strain evidence="12">UoL-UT</strain>
    </source>
</reference>
<evidence type="ECO:0000313" key="13">
    <source>
        <dbReference type="Proteomes" id="UP000288716"/>
    </source>
</evidence>
<dbReference type="Pfam" id="PF00018">
    <property type="entry name" value="SH3_1"/>
    <property type="match status" value="1"/>
</dbReference>
<evidence type="ECO:0000256" key="3">
    <source>
        <dbReference type="ARBA" id="ARBA00022443"/>
    </source>
</evidence>
<evidence type="ECO:0000256" key="10">
    <source>
        <dbReference type="SAM" id="MobiDB-lite"/>
    </source>
</evidence>
<dbReference type="SMART" id="SM00326">
    <property type="entry name" value="SH3"/>
    <property type="match status" value="1"/>
</dbReference>
<dbReference type="InterPro" id="IPR036028">
    <property type="entry name" value="SH3-like_dom_sf"/>
</dbReference>
<dbReference type="InterPro" id="IPR001452">
    <property type="entry name" value="SH3_domain"/>
</dbReference>
<dbReference type="OrthoDB" id="6250593at2759"/>
<evidence type="ECO:0000256" key="2">
    <source>
        <dbReference type="ARBA" id="ARBA00004496"/>
    </source>
</evidence>
<keyword evidence="4" id="KW-1003">Cell membrane</keyword>
<keyword evidence="7" id="KW-0479">Metal-binding</keyword>
<dbReference type="GO" id="GO:0008270">
    <property type="term" value="F:zinc ion binding"/>
    <property type="evidence" value="ECO:0007669"/>
    <property type="project" value="UniProtKB-KW"/>
</dbReference>
<keyword evidence="7" id="KW-0862">Zinc</keyword>
<feature type="non-terminal residue" evidence="12">
    <location>
        <position position="175"/>
    </location>
</feature>
<dbReference type="GO" id="GO:1903078">
    <property type="term" value="P:positive regulation of protein localization to plasma membrane"/>
    <property type="evidence" value="ECO:0007669"/>
    <property type="project" value="TreeGrafter"/>
</dbReference>
<dbReference type="SUPFAM" id="SSF50044">
    <property type="entry name" value="SH3-domain"/>
    <property type="match status" value="1"/>
</dbReference>
<dbReference type="GO" id="GO:0005886">
    <property type="term" value="C:plasma membrane"/>
    <property type="evidence" value="ECO:0007669"/>
    <property type="project" value="UniProtKB-SubCell"/>
</dbReference>
<dbReference type="PANTHER" id="PTHR15135">
    <property type="entry name" value="STAC"/>
    <property type="match status" value="1"/>
</dbReference>
<dbReference type="GO" id="GO:0005737">
    <property type="term" value="C:cytoplasm"/>
    <property type="evidence" value="ECO:0007669"/>
    <property type="project" value="UniProtKB-SubCell"/>
</dbReference>
<accession>A0A443SF74</accession>
<evidence type="ECO:0000259" key="11">
    <source>
        <dbReference type="PROSITE" id="PS50002"/>
    </source>
</evidence>
<comment type="caution">
    <text evidence="12">The sequence shown here is derived from an EMBL/GenBank/DDBJ whole genome shotgun (WGS) entry which is preliminary data.</text>
</comment>
<evidence type="ECO:0000313" key="12">
    <source>
        <dbReference type="EMBL" id="RWS26174.1"/>
    </source>
</evidence>
<dbReference type="STRING" id="299467.A0A443SF74"/>
<keyword evidence="5" id="KW-0963">Cytoplasm</keyword>
<proteinExistence type="predicted"/>
<evidence type="ECO:0000256" key="5">
    <source>
        <dbReference type="ARBA" id="ARBA00022490"/>
    </source>
</evidence>
<dbReference type="PRINTS" id="PR00452">
    <property type="entry name" value="SH3DOMAIN"/>
</dbReference>
<keyword evidence="7" id="KW-0863">Zinc-finger</keyword>
<dbReference type="FunFam" id="2.30.30.40:FF:000221">
    <property type="entry name" value="SH3 and cysteine-rich domain-containing protein 2"/>
    <property type="match status" value="1"/>
</dbReference>
<keyword evidence="8" id="KW-0472">Membrane</keyword>
<feature type="region of interest" description="Disordered" evidence="10">
    <location>
        <begin position="26"/>
        <end position="86"/>
    </location>
</feature>
<keyword evidence="13" id="KW-1185">Reference proteome</keyword>
<feature type="compositionally biased region" description="Polar residues" evidence="10">
    <location>
        <begin position="60"/>
        <end position="72"/>
    </location>
</feature>
<dbReference type="Gene3D" id="2.30.30.40">
    <property type="entry name" value="SH3 Domains"/>
    <property type="match status" value="1"/>
</dbReference>
<comment type="subcellular location">
    <subcellularLocation>
        <location evidence="1">Cell membrane</location>
    </subcellularLocation>
    <subcellularLocation>
        <location evidence="2">Cytoplasm</location>
    </subcellularLocation>
</comment>
<sequence length="175" mass="19758">MCKINVHFGECQEKCGKCQPKPRLLRRQKSTSEIEAKSPVLEYEDETPQSPRKIVFGKTRMSSVDLPNSNEKSSASPSPCPSPKPQRLLPTNIYVVLYNFRSRHEDELDLKAGAMVTVTDTSDPDWWQGKCCGHVGYFPSKYVAKLFPGEKPLQMTHTIQVSDGENGMVKLLRDQ</sequence>
<evidence type="ECO:0000256" key="7">
    <source>
        <dbReference type="ARBA" id="ARBA00022771"/>
    </source>
</evidence>
<dbReference type="Proteomes" id="UP000288716">
    <property type="component" value="Unassembled WGS sequence"/>
</dbReference>
<keyword evidence="6" id="KW-0677">Repeat</keyword>
<evidence type="ECO:0000256" key="1">
    <source>
        <dbReference type="ARBA" id="ARBA00004236"/>
    </source>
</evidence>
<evidence type="ECO:0000256" key="6">
    <source>
        <dbReference type="ARBA" id="ARBA00022737"/>
    </source>
</evidence>
<feature type="domain" description="SH3" evidence="11">
    <location>
        <begin position="89"/>
        <end position="148"/>
    </location>
</feature>
<keyword evidence="3 9" id="KW-0728">SH3 domain</keyword>
<dbReference type="PANTHER" id="PTHR15135:SF7">
    <property type="entry name" value="STAC-LIKE, ISOFORM J"/>
    <property type="match status" value="1"/>
</dbReference>
<evidence type="ECO:0000256" key="8">
    <source>
        <dbReference type="ARBA" id="ARBA00023136"/>
    </source>
</evidence>
<dbReference type="GO" id="GO:0003009">
    <property type="term" value="P:skeletal muscle contraction"/>
    <property type="evidence" value="ECO:0007669"/>
    <property type="project" value="TreeGrafter"/>
</dbReference>
<dbReference type="AlphaFoldDB" id="A0A443SF74"/>